<dbReference type="PANTHER" id="PTHR43537">
    <property type="entry name" value="TRANSCRIPTIONAL REGULATOR, GNTR FAMILY"/>
    <property type="match status" value="1"/>
</dbReference>
<dbReference type="InterPro" id="IPR011711">
    <property type="entry name" value="GntR_C"/>
</dbReference>
<dbReference type="CDD" id="cd07377">
    <property type="entry name" value="WHTH_GntR"/>
    <property type="match status" value="1"/>
</dbReference>
<evidence type="ECO:0000313" key="6">
    <source>
        <dbReference type="EMBL" id="XCG62689.1"/>
    </source>
</evidence>
<evidence type="ECO:0000256" key="2">
    <source>
        <dbReference type="ARBA" id="ARBA00023125"/>
    </source>
</evidence>
<dbReference type="InterPro" id="IPR008920">
    <property type="entry name" value="TF_FadR/GntR_C"/>
</dbReference>
<evidence type="ECO:0000256" key="1">
    <source>
        <dbReference type="ARBA" id="ARBA00023015"/>
    </source>
</evidence>
<dbReference type="SUPFAM" id="SSF48008">
    <property type="entry name" value="GntR ligand-binding domain-like"/>
    <property type="match status" value="1"/>
</dbReference>
<dbReference type="Gene3D" id="1.20.120.530">
    <property type="entry name" value="GntR ligand-binding domain-like"/>
    <property type="match status" value="1"/>
</dbReference>
<keyword evidence="2" id="KW-0238">DNA-binding</keyword>
<accession>A0AAU8DL30</accession>
<dbReference type="Pfam" id="PF07729">
    <property type="entry name" value="FCD"/>
    <property type="match status" value="1"/>
</dbReference>
<dbReference type="PANTHER" id="PTHR43537:SF5">
    <property type="entry name" value="UXU OPERON TRANSCRIPTIONAL REGULATOR"/>
    <property type="match status" value="1"/>
</dbReference>
<gene>
    <name evidence="6" type="ORF">ABLG96_15840</name>
</gene>
<dbReference type="InterPro" id="IPR000524">
    <property type="entry name" value="Tscrpt_reg_HTH_GntR"/>
</dbReference>
<dbReference type="EMBL" id="CP159218">
    <property type="protein sequence ID" value="XCG62689.1"/>
    <property type="molecule type" value="Genomic_DNA"/>
</dbReference>
<dbReference type="RefSeq" id="WP_353648304.1">
    <property type="nucleotide sequence ID" value="NZ_CP159218.1"/>
</dbReference>
<dbReference type="PRINTS" id="PR00035">
    <property type="entry name" value="HTHGNTR"/>
</dbReference>
<keyword evidence="3" id="KW-0804">Transcription</keyword>
<keyword evidence="1" id="KW-0805">Transcription regulation</keyword>
<dbReference type="GO" id="GO:0003700">
    <property type="term" value="F:DNA-binding transcription factor activity"/>
    <property type="evidence" value="ECO:0007669"/>
    <property type="project" value="InterPro"/>
</dbReference>
<evidence type="ECO:0000256" key="4">
    <source>
        <dbReference type="SAM" id="MobiDB-lite"/>
    </source>
</evidence>
<proteinExistence type="predicted"/>
<feature type="region of interest" description="Disordered" evidence="4">
    <location>
        <begin position="46"/>
        <end position="70"/>
    </location>
</feature>
<sequence>MPVDVPSAAAPAAAGSVPTPVTASVIAPATAPAPAPATAPAFAPVTAPVAGARPDAAPGERRRPGEPTSGSALDVALQALRRSIGTGEFSPGQRLPSEAELGRLLGVSRSSLREAIRMLAALGVLVVRHGSGTYVSDLRAADIVSSLSLTLGLLPLEGLLEVYEMRRVLEAHATGQAAARRPDELMPELDAILTELEQVHDPATASELDSRFHTLVDEAAGNPTMTAMLTVFRRRGRNYQIFGAAGTADVKVVSDRGHRAIYRALLHRDPGAAETAAADHIAQTEAWLRLLKPLPDPPS</sequence>
<organism evidence="6">
    <name type="scientific">Nakamurella sp. A5-74</name>
    <dbReference type="NCBI Taxonomy" id="3158264"/>
    <lineage>
        <taxon>Bacteria</taxon>
        <taxon>Bacillati</taxon>
        <taxon>Actinomycetota</taxon>
        <taxon>Actinomycetes</taxon>
        <taxon>Nakamurellales</taxon>
        <taxon>Nakamurellaceae</taxon>
        <taxon>Nakamurella</taxon>
    </lineage>
</organism>
<dbReference type="PROSITE" id="PS50949">
    <property type="entry name" value="HTH_GNTR"/>
    <property type="match status" value="1"/>
</dbReference>
<dbReference type="SMART" id="SM00345">
    <property type="entry name" value="HTH_GNTR"/>
    <property type="match status" value="1"/>
</dbReference>
<dbReference type="SUPFAM" id="SSF46785">
    <property type="entry name" value="Winged helix' DNA-binding domain"/>
    <property type="match status" value="1"/>
</dbReference>
<dbReference type="AlphaFoldDB" id="A0AAU8DL30"/>
<dbReference type="Gene3D" id="1.10.10.10">
    <property type="entry name" value="Winged helix-like DNA-binding domain superfamily/Winged helix DNA-binding domain"/>
    <property type="match status" value="1"/>
</dbReference>
<evidence type="ECO:0000259" key="5">
    <source>
        <dbReference type="PROSITE" id="PS50949"/>
    </source>
</evidence>
<dbReference type="SMART" id="SM00895">
    <property type="entry name" value="FCD"/>
    <property type="match status" value="1"/>
</dbReference>
<evidence type="ECO:0000256" key="3">
    <source>
        <dbReference type="ARBA" id="ARBA00023163"/>
    </source>
</evidence>
<dbReference type="GO" id="GO:0003677">
    <property type="term" value="F:DNA binding"/>
    <property type="evidence" value="ECO:0007669"/>
    <property type="project" value="UniProtKB-KW"/>
</dbReference>
<dbReference type="InterPro" id="IPR036390">
    <property type="entry name" value="WH_DNA-bd_sf"/>
</dbReference>
<protein>
    <submittedName>
        <fullName evidence="6">FadR/GntR family transcriptional regulator</fullName>
    </submittedName>
</protein>
<dbReference type="Pfam" id="PF00392">
    <property type="entry name" value="GntR"/>
    <property type="match status" value="1"/>
</dbReference>
<feature type="domain" description="HTH gntR-type" evidence="5">
    <location>
        <begin position="70"/>
        <end position="138"/>
    </location>
</feature>
<reference evidence="6" key="1">
    <citation type="submission" date="2024-05" db="EMBL/GenBank/DDBJ databases">
        <authorList>
            <person name="Cai S.Y."/>
            <person name="Jin L.M."/>
            <person name="Li H.R."/>
        </authorList>
    </citation>
    <scope>NUCLEOTIDE SEQUENCE</scope>
    <source>
        <strain evidence="6">A5-74</strain>
    </source>
</reference>
<dbReference type="InterPro" id="IPR036388">
    <property type="entry name" value="WH-like_DNA-bd_sf"/>
</dbReference>
<name>A0AAU8DL30_9ACTN</name>